<evidence type="ECO:0000313" key="2">
    <source>
        <dbReference type="Proteomes" id="UP001497392"/>
    </source>
</evidence>
<reference evidence="1 2" key="1">
    <citation type="submission" date="2024-06" db="EMBL/GenBank/DDBJ databases">
        <authorList>
            <person name="Kraege A."/>
            <person name="Thomma B."/>
        </authorList>
    </citation>
    <scope>NUCLEOTIDE SEQUENCE [LARGE SCALE GENOMIC DNA]</scope>
</reference>
<dbReference type="Proteomes" id="UP001497392">
    <property type="component" value="Unassembled WGS sequence"/>
</dbReference>
<comment type="caution">
    <text evidence="1">The sequence shown here is derived from an EMBL/GenBank/DDBJ whole genome shotgun (WGS) entry which is preliminary data.</text>
</comment>
<keyword evidence="2" id="KW-1185">Reference proteome</keyword>
<proteinExistence type="predicted"/>
<sequence length="150" mass="16903">MGTEMGEDGNKVLDLGNMKDLLELTDGNDLWYKGTLDFAVVPYIVSQEDIDAKSDIRVGFVHLENRDYKGRSKEGSDASRLKKHHSQAIVTMYAVLSKSSAPLDLIVTDGMTFDLFRFREDRGVLVYHDLSGTEAYFALSEALKENWMSE</sequence>
<accession>A0ABP1G5U9</accession>
<protein>
    <submittedName>
        <fullName evidence="1">G8973 protein</fullName>
    </submittedName>
</protein>
<evidence type="ECO:0000313" key="1">
    <source>
        <dbReference type="EMBL" id="CAL5226151.1"/>
    </source>
</evidence>
<organism evidence="1 2">
    <name type="scientific">Coccomyxa viridis</name>
    <dbReference type="NCBI Taxonomy" id="1274662"/>
    <lineage>
        <taxon>Eukaryota</taxon>
        <taxon>Viridiplantae</taxon>
        <taxon>Chlorophyta</taxon>
        <taxon>core chlorophytes</taxon>
        <taxon>Trebouxiophyceae</taxon>
        <taxon>Trebouxiophyceae incertae sedis</taxon>
        <taxon>Coccomyxaceae</taxon>
        <taxon>Coccomyxa</taxon>
    </lineage>
</organism>
<name>A0ABP1G5U9_9CHLO</name>
<dbReference type="EMBL" id="CAXHTA020000016">
    <property type="protein sequence ID" value="CAL5226151.1"/>
    <property type="molecule type" value="Genomic_DNA"/>
</dbReference>
<gene>
    <name evidence="1" type="primary">g8973</name>
    <name evidence="1" type="ORF">VP750_LOCUS8057</name>
</gene>